<keyword evidence="3" id="KW-1185">Reference proteome</keyword>
<gene>
    <name evidence="2" type="ORF">VFH_II155320</name>
</gene>
<name>A0AAV0ZPM8_VICFA</name>
<dbReference type="Proteomes" id="UP001157006">
    <property type="component" value="Chromosome 2"/>
</dbReference>
<keyword evidence="1" id="KW-0732">Signal</keyword>
<dbReference type="AlphaFoldDB" id="A0AAV0ZPM8"/>
<evidence type="ECO:0000313" key="2">
    <source>
        <dbReference type="EMBL" id="CAI8599013.1"/>
    </source>
</evidence>
<dbReference type="EMBL" id="OX451737">
    <property type="protein sequence ID" value="CAI8599013.1"/>
    <property type="molecule type" value="Genomic_DNA"/>
</dbReference>
<evidence type="ECO:0000256" key="1">
    <source>
        <dbReference type="SAM" id="SignalP"/>
    </source>
</evidence>
<protein>
    <submittedName>
        <fullName evidence="2">Uncharacterized protein</fullName>
    </submittedName>
</protein>
<reference evidence="2 3" key="1">
    <citation type="submission" date="2023-01" db="EMBL/GenBank/DDBJ databases">
        <authorList>
            <person name="Kreplak J."/>
        </authorList>
    </citation>
    <scope>NUCLEOTIDE SEQUENCE [LARGE SCALE GENOMIC DNA]</scope>
</reference>
<sequence>MLNTWLLFSYCLRRFFGLLQNIQFQQSLISISKDNKIQNTIITAICFLLDFAAGDNIRKTREKKKDRKKNKAEIGIKMRQTTASPALQLGLAHDPVPCCIPPRGQPITGINAQLDQKLDPTAEHGITKFSDLTASEFRLQFSSLPSASLPT</sequence>
<feature type="chain" id="PRO_5043707118" evidence="1">
    <location>
        <begin position="18"/>
        <end position="151"/>
    </location>
</feature>
<organism evidence="2 3">
    <name type="scientific">Vicia faba</name>
    <name type="common">Broad bean</name>
    <name type="synonym">Faba vulgaris</name>
    <dbReference type="NCBI Taxonomy" id="3906"/>
    <lineage>
        <taxon>Eukaryota</taxon>
        <taxon>Viridiplantae</taxon>
        <taxon>Streptophyta</taxon>
        <taxon>Embryophyta</taxon>
        <taxon>Tracheophyta</taxon>
        <taxon>Spermatophyta</taxon>
        <taxon>Magnoliopsida</taxon>
        <taxon>eudicotyledons</taxon>
        <taxon>Gunneridae</taxon>
        <taxon>Pentapetalae</taxon>
        <taxon>rosids</taxon>
        <taxon>fabids</taxon>
        <taxon>Fabales</taxon>
        <taxon>Fabaceae</taxon>
        <taxon>Papilionoideae</taxon>
        <taxon>50 kb inversion clade</taxon>
        <taxon>NPAAA clade</taxon>
        <taxon>Hologalegina</taxon>
        <taxon>IRL clade</taxon>
        <taxon>Fabeae</taxon>
        <taxon>Vicia</taxon>
    </lineage>
</organism>
<feature type="signal peptide" evidence="1">
    <location>
        <begin position="1"/>
        <end position="17"/>
    </location>
</feature>
<accession>A0AAV0ZPM8</accession>
<evidence type="ECO:0000313" key="3">
    <source>
        <dbReference type="Proteomes" id="UP001157006"/>
    </source>
</evidence>
<proteinExistence type="predicted"/>